<evidence type="ECO:0000313" key="3">
    <source>
        <dbReference type="Proteomes" id="UP000006294"/>
    </source>
</evidence>
<gene>
    <name evidence="2" type="primary">ntpE</name>
    <name evidence="2" type="ordered locus">AXY_13280</name>
</gene>
<dbReference type="EC" id="3.6.3.15" evidence="2"/>
<dbReference type="OrthoDB" id="2166166at2"/>
<keyword evidence="3" id="KW-1185">Reference proteome</keyword>
<keyword evidence="2" id="KW-0378">Hydrolase</keyword>
<dbReference type="AlphaFoldDB" id="K0IY78"/>
<feature type="coiled-coil region" evidence="1">
    <location>
        <begin position="27"/>
        <end position="54"/>
    </location>
</feature>
<accession>K0IY78</accession>
<keyword evidence="1" id="KW-0175">Coiled coil</keyword>
<dbReference type="GO" id="GO:0016787">
    <property type="term" value="F:hydrolase activity"/>
    <property type="evidence" value="ECO:0007669"/>
    <property type="project" value="UniProtKB-KW"/>
</dbReference>
<dbReference type="Proteomes" id="UP000006294">
    <property type="component" value="Chromosome"/>
</dbReference>
<proteinExistence type="predicted"/>
<sequence length="192" mass="22094">MEDIKALSKQILAQTKEQGESKLAEYRKIADDKLEETRQKLQQNEEKQKELIVQSVNNDYERQAQTMKNNLRNNILAKKQALLNTIFDKAIEEIQNWDDNQFAEFISGVLKQIDQNKSWSIVPGEHSIDKIKSKPVQEVLAQYSVVTVSDEIVKNKAGFILEQGGIDYNFCFDILINELKKEFSPQLASLAF</sequence>
<dbReference type="eggNOG" id="COG1390">
    <property type="taxonomic scope" value="Bacteria"/>
</dbReference>
<name>K0IY78_AMPXN</name>
<dbReference type="STRING" id="698758.AXY_13280"/>
<evidence type="ECO:0000313" key="2">
    <source>
        <dbReference type="EMBL" id="BAM47460.1"/>
    </source>
</evidence>
<protein>
    <submittedName>
        <fullName evidence="2">Putative V-type ATP synthase E subunit</fullName>
        <ecNumber evidence="2">3.6.3.15</ecNumber>
    </submittedName>
</protein>
<dbReference type="RefSeq" id="WP_015010064.1">
    <property type="nucleotide sequence ID" value="NC_018704.1"/>
</dbReference>
<reference evidence="2 3" key="1">
    <citation type="submission" date="2011-01" db="EMBL/GenBank/DDBJ databases">
        <title>Whole genome sequence of Amphibacillus xylinus NBRC 15112.</title>
        <authorList>
            <person name="Nakazawa H."/>
            <person name="Katano Y."/>
            <person name="Nakamura S."/>
            <person name="Sasagawa M."/>
            <person name="Fukada J."/>
            <person name="Arai T."/>
            <person name="Sasakura N."/>
            <person name="Mochizuki D."/>
            <person name="Hosoyama A."/>
            <person name="Harada K."/>
            <person name="Horikawa H."/>
            <person name="Kato Y."/>
            <person name="Harada T."/>
            <person name="Sasaki K."/>
            <person name="Sekiguchi M."/>
            <person name="Hodoyama M."/>
            <person name="Nishiko R."/>
            <person name="Narita H."/>
            <person name="Hanamaki A."/>
            <person name="Hata C."/>
            <person name="Konno Y."/>
            <person name="Niimura Y."/>
            <person name="Yamazaki S."/>
            <person name="Fujita N."/>
        </authorList>
    </citation>
    <scope>NUCLEOTIDE SEQUENCE [LARGE SCALE GENOMIC DNA]</scope>
    <source>
        <strain evidence="3">ATCC 51415 / DSM 6626 / JCM 7361 / LMG 17667 / NBRC 15112 / Ep01</strain>
    </source>
</reference>
<organism evidence="2 3">
    <name type="scientific">Amphibacillus xylanus (strain ATCC 51415 / DSM 6626 / JCM 7361 / LMG 17667 / NBRC 15112 / Ep01)</name>
    <dbReference type="NCBI Taxonomy" id="698758"/>
    <lineage>
        <taxon>Bacteria</taxon>
        <taxon>Bacillati</taxon>
        <taxon>Bacillota</taxon>
        <taxon>Bacilli</taxon>
        <taxon>Bacillales</taxon>
        <taxon>Bacillaceae</taxon>
        <taxon>Amphibacillus</taxon>
    </lineage>
</organism>
<dbReference type="KEGG" id="axl:AXY_13280"/>
<dbReference type="SUPFAM" id="SSF160527">
    <property type="entry name" value="V-type ATPase subunit E-like"/>
    <property type="match status" value="1"/>
</dbReference>
<evidence type="ECO:0000256" key="1">
    <source>
        <dbReference type="SAM" id="Coils"/>
    </source>
</evidence>
<dbReference type="HOGENOM" id="CLU_105846_2_1_9"/>
<dbReference type="EMBL" id="AP012050">
    <property type="protein sequence ID" value="BAM47460.1"/>
    <property type="molecule type" value="Genomic_DNA"/>
</dbReference>